<proteinExistence type="predicted"/>
<dbReference type="InterPro" id="IPR032574">
    <property type="entry name" value="DUF4924"/>
</dbReference>
<comment type="caution">
    <text evidence="1">The sequence shown here is derived from an EMBL/GenBank/DDBJ whole genome shotgun (WGS) entry which is preliminary data.</text>
</comment>
<evidence type="ECO:0000313" key="1">
    <source>
        <dbReference type="EMBL" id="KAA2372254.1"/>
    </source>
</evidence>
<dbReference type="AlphaFoldDB" id="A0A5B3GFB0"/>
<evidence type="ECO:0000313" key="4">
    <source>
        <dbReference type="Proteomes" id="UP000323567"/>
    </source>
</evidence>
<gene>
    <name evidence="2" type="ORF">F2Y07_05650</name>
    <name evidence="1" type="ORF">F2Y13_02035</name>
</gene>
<dbReference type="RefSeq" id="WP_015547694.1">
    <property type="nucleotide sequence ID" value="NZ_CATVWL010000008.1"/>
</dbReference>
<dbReference type="GeneID" id="92757212"/>
<dbReference type="Pfam" id="PF16271">
    <property type="entry name" value="DUF4924"/>
    <property type="match status" value="1"/>
</dbReference>
<protein>
    <submittedName>
        <fullName evidence="1">DUF4924 family protein</fullName>
    </submittedName>
</protein>
<dbReference type="EMBL" id="VVXJ01000009">
    <property type="protein sequence ID" value="KAA2376438.1"/>
    <property type="molecule type" value="Genomic_DNA"/>
</dbReference>
<reference evidence="3 4" key="1">
    <citation type="journal article" date="2019" name="Nat. Med.">
        <title>A library of human gut bacterial isolates paired with longitudinal multiomics data enables mechanistic microbiome research.</title>
        <authorList>
            <person name="Poyet M."/>
            <person name="Groussin M."/>
            <person name="Gibbons S.M."/>
            <person name="Avila-Pacheco J."/>
            <person name="Jiang X."/>
            <person name="Kearney S.M."/>
            <person name="Perrotta A.R."/>
            <person name="Berdy B."/>
            <person name="Zhao S."/>
            <person name="Lieberman T.D."/>
            <person name="Swanson P.K."/>
            <person name="Smith M."/>
            <person name="Roesemann S."/>
            <person name="Alexander J.E."/>
            <person name="Rich S.A."/>
            <person name="Livny J."/>
            <person name="Vlamakis H."/>
            <person name="Clish C."/>
            <person name="Bullock K."/>
            <person name="Deik A."/>
            <person name="Scott J."/>
            <person name="Pierce K.A."/>
            <person name="Xavier R.J."/>
            <person name="Alm E.J."/>
        </authorList>
    </citation>
    <scope>NUCLEOTIDE SEQUENCE [LARGE SCALE GENOMIC DNA]</scope>
    <source>
        <strain evidence="2 3">BIOML-A1</strain>
        <strain evidence="1 4">BIOML-A2</strain>
    </source>
</reference>
<dbReference type="EMBL" id="VVXK01000001">
    <property type="protein sequence ID" value="KAA2372254.1"/>
    <property type="molecule type" value="Genomic_DNA"/>
</dbReference>
<organism evidence="1 4">
    <name type="scientific">Alistipes shahii</name>
    <dbReference type="NCBI Taxonomy" id="328814"/>
    <lineage>
        <taxon>Bacteria</taxon>
        <taxon>Pseudomonadati</taxon>
        <taxon>Bacteroidota</taxon>
        <taxon>Bacteroidia</taxon>
        <taxon>Bacteroidales</taxon>
        <taxon>Rikenellaceae</taxon>
        <taxon>Alistipes</taxon>
    </lineage>
</organism>
<accession>A0A5B3GFB0</accession>
<evidence type="ECO:0000313" key="2">
    <source>
        <dbReference type="EMBL" id="KAA2376438.1"/>
    </source>
</evidence>
<evidence type="ECO:0000313" key="3">
    <source>
        <dbReference type="Proteomes" id="UP000322658"/>
    </source>
</evidence>
<name>A0A5B3GFB0_9BACT</name>
<dbReference type="Proteomes" id="UP000323567">
    <property type="component" value="Unassembled WGS sequence"/>
</dbReference>
<dbReference type="Proteomes" id="UP000322658">
    <property type="component" value="Unassembled WGS sequence"/>
</dbReference>
<sequence>MDIAKAKRRENIAEYILYLWQLEDLLRALQFSPEAIFSTLIAPRKDIGEEQKHVFLLWYMDLANLLRQEGKEEKGHLEHTLHLIQDLHDLHLQLMKLPVGAHYRQTYARLEPELPRLRSVLGNPGMNDTELCFRALYAAMLYRIKGEGDKSAVTDTLEYISPVIAELADMHGKVERGEVNLFKTEAE</sequence>